<dbReference type="SUPFAM" id="SSF110997">
    <property type="entry name" value="Sporulation related repeat"/>
    <property type="match status" value="1"/>
</dbReference>
<gene>
    <name evidence="3" type="ORF">RB602_10615</name>
</gene>
<dbReference type="Pfam" id="PF08238">
    <property type="entry name" value="Sel1"/>
    <property type="match status" value="3"/>
</dbReference>
<dbReference type="PROSITE" id="PS51724">
    <property type="entry name" value="SPOR"/>
    <property type="match status" value="1"/>
</dbReference>
<evidence type="ECO:0000256" key="1">
    <source>
        <dbReference type="SAM" id="MobiDB-lite"/>
    </source>
</evidence>
<organism evidence="3 4">
    <name type="scientific">Alterisphingorhabdus coralli</name>
    <dbReference type="NCBI Taxonomy" id="3071408"/>
    <lineage>
        <taxon>Bacteria</taxon>
        <taxon>Pseudomonadati</taxon>
        <taxon>Pseudomonadota</taxon>
        <taxon>Alphaproteobacteria</taxon>
        <taxon>Sphingomonadales</taxon>
        <taxon>Sphingomonadaceae</taxon>
        <taxon>Alterisphingorhabdus (ex Yan et al. 2024)</taxon>
    </lineage>
</organism>
<reference evidence="3 4" key="1">
    <citation type="submission" date="2023-10" db="EMBL/GenBank/DDBJ databases">
        <title>Complete genome sequence of a Sphingomonadaceae bacterium.</title>
        <authorList>
            <person name="Yan C."/>
        </authorList>
    </citation>
    <scope>NUCLEOTIDE SEQUENCE [LARGE SCALE GENOMIC DNA]</scope>
    <source>
        <strain evidence="3 4">SCSIO 66989</strain>
    </source>
</reference>
<dbReference type="Proteomes" id="UP001302429">
    <property type="component" value="Chromosome"/>
</dbReference>
<name>A0AA97F6R7_9SPHN</name>
<dbReference type="Gene3D" id="1.25.40.10">
    <property type="entry name" value="Tetratricopeptide repeat domain"/>
    <property type="match status" value="1"/>
</dbReference>
<dbReference type="InterPro" id="IPR006597">
    <property type="entry name" value="Sel1-like"/>
</dbReference>
<dbReference type="Gene3D" id="3.30.70.1070">
    <property type="entry name" value="Sporulation related repeat"/>
    <property type="match status" value="1"/>
</dbReference>
<dbReference type="Pfam" id="PF05036">
    <property type="entry name" value="SPOR"/>
    <property type="match status" value="1"/>
</dbReference>
<sequence length="353" mass="37955">MTTSSPALADVKTGVEAWEKGDFSTAVNEWRQPALDGDPDAQFNLGQAYKLGRGVPMDLTVAADWFRKAAEQNHIKAADNYGLILFQNNQRQEAIPWLQQSAKRGEPRAQYLMGTAHFNGNLVEKDWVRAYALMTRASSSGLPQASKNLSAMDQYLSLEQRQQGITLAGQLEQEATRERQRQLAAATLPPDSNPPATPAPIRTPPAAPRAIPSTQLPPSTVAMPAPQKVAATVDPTTIDPRTAGADFAGGSTAAPMTQAVAAAPVTSARSAPPTARTGNWRVQLGAFSTQAKAQALWNNLERRNTALTSLQPYLVNAGNVTRLQVGPFASRNDANRLCNSLKANGQDCFSVRK</sequence>
<dbReference type="PANTHER" id="PTHR45011:SF1">
    <property type="entry name" value="DAP3-BINDING CELL DEATH ENHANCER 1"/>
    <property type="match status" value="1"/>
</dbReference>
<dbReference type="InterPro" id="IPR052748">
    <property type="entry name" value="ISR_Activator"/>
</dbReference>
<feature type="region of interest" description="Disordered" evidence="1">
    <location>
        <begin position="171"/>
        <end position="221"/>
    </location>
</feature>
<accession>A0AA97F6R7</accession>
<feature type="compositionally biased region" description="Pro residues" evidence="1">
    <location>
        <begin position="191"/>
        <end position="207"/>
    </location>
</feature>
<dbReference type="GO" id="GO:0042834">
    <property type="term" value="F:peptidoglycan binding"/>
    <property type="evidence" value="ECO:0007669"/>
    <property type="project" value="InterPro"/>
</dbReference>
<feature type="domain" description="SPOR" evidence="2">
    <location>
        <begin position="274"/>
        <end position="353"/>
    </location>
</feature>
<dbReference type="InterPro" id="IPR011990">
    <property type="entry name" value="TPR-like_helical_dom_sf"/>
</dbReference>
<proteinExistence type="predicted"/>
<dbReference type="PANTHER" id="PTHR45011">
    <property type="entry name" value="DAP3-BINDING CELL DEATH ENHANCER 1"/>
    <property type="match status" value="1"/>
</dbReference>
<dbReference type="SUPFAM" id="SSF81901">
    <property type="entry name" value="HCP-like"/>
    <property type="match status" value="1"/>
</dbReference>
<dbReference type="InterPro" id="IPR036680">
    <property type="entry name" value="SPOR-like_sf"/>
</dbReference>
<keyword evidence="4" id="KW-1185">Reference proteome</keyword>
<dbReference type="EMBL" id="CP136594">
    <property type="protein sequence ID" value="WOE74302.1"/>
    <property type="molecule type" value="Genomic_DNA"/>
</dbReference>
<evidence type="ECO:0000313" key="3">
    <source>
        <dbReference type="EMBL" id="WOE74302.1"/>
    </source>
</evidence>
<dbReference type="KEGG" id="acoa:RB602_10615"/>
<dbReference type="RefSeq" id="WP_317080539.1">
    <property type="nucleotide sequence ID" value="NZ_CP136594.1"/>
</dbReference>
<dbReference type="InterPro" id="IPR007730">
    <property type="entry name" value="SPOR-like_dom"/>
</dbReference>
<evidence type="ECO:0000259" key="2">
    <source>
        <dbReference type="PROSITE" id="PS51724"/>
    </source>
</evidence>
<protein>
    <submittedName>
        <fullName evidence="3">SPOR domain-containing protein</fullName>
    </submittedName>
</protein>
<evidence type="ECO:0000313" key="4">
    <source>
        <dbReference type="Proteomes" id="UP001302429"/>
    </source>
</evidence>
<dbReference type="SMART" id="SM00671">
    <property type="entry name" value="SEL1"/>
    <property type="match status" value="2"/>
</dbReference>
<dbReference type="AlphaFoldDB" id="A0AA97F6R7"/>